<comment type="caution">
    <text evidence="1">The sequence shown here is derived from an EMBL/GenBank/DDBJ whole genome shotgun (WGS) entry which is preliminary data.</text>
</comment>
<dbReference type="EMBL" id="JBHSOJ010000001">
    <property type="protein sequence ID" value="MFC5630057.1"/>
    <property type="molecule type" value="Genomic_DNA"/>
</dbReference>
<accession>A0ABW0U998</accession>
<gene>
    <name evidence="1" type="ORF">ACFPQ3_00175</name>
</gene>
<proteinExistence type="predicted"/>
<reference evidence="2" key="1">
    <citation type="journal article" date="2019" name="Int. J. Syst. Evol. Microbiol.">
        <title>The Global Catalogue of Microorganisms (GCM) 10K type strain sequencing project: providing services to taxonomists for standard genome sequencing and annotation.</title>
        <authorList>
            <consortium name="The Broad Institute Genomics Platform"/>
            <consortium name="The Broad Institute Genome Sequencing Center for Infectious Disease"/>
            <person name="Wu L."/>
            <person name="Ma J."/>
        </authorList>
    </citation>
    <scope>NUCLEOTIDE SEQUENCE [LARGE SCALE GENOMIC DNA]</scope>
    <source>
        <strain evidence="2">DT43</strain>
    </source>
</reference>
<keyword evidence="2" id="KW-1185">Reference proteome</keyword>
<dbReference type="Proteomes" id="UP001596110">
    <property type="component" value="Unassembled WGS sequence"/>
</dbReference>
<organism evidence="1 2">
    <name type="scientific">Streptococcus caledonicus</name>
    <dbReference type="NCBI Taxonomy" id="2614158"/>
    <lineage>
        <taxon>Bacteria</taxon>
        <taxon>Bacillati</taxon>
        <taxon>Bacillota</taxon>
        <taxon>Bacilli</taxon>
        <taxon>Lactobacillales</taxon>
        <taxon>Streptococcaceae</taxon>
        <taxon>Streptococcus</taxon>
    </lineage>
</organism>
<evidence type="ECO:0000313" key="1">
    <source>
        <dbReference type="EMBL" id="MFC5630057.1"/>
    </source>
</evidence>
<dbReference type="RefSeq" id="WP_156805827.1">
    <property type="nucleotide sequence ID" value="NZ_JBHSOJ010000001.1"/>
</dbReference>
<evidence type="ECO:0000313" key="2">
    <source>
        <dbReference type="Proteomes" id="UP001596110"/>
    </source>
</evidence>
<name>A0ABW0U998_9STRE</name>
<protein>
    <submittedName>
        <fullName evidence="1">Uncharacterized protein</fullName>
    </submittedName>
</protein>
<sequence length="91" mass="10741">MFNKIKNNVSLTLILMAFLGLGLKNDVSAIQVAEVPSTRYEIHFVGGNHTENRYTWMTLRYQNGFRRSYTVERRDWGINPAYLYTYSYTTY</sequence>